<dbReference type="CDD" id="cd06225">
    <property type="entry name" value="HAMP"/>
    <property type="match status" value="1"/>
</dbReference>
<name>A0A806XIU4_9ENTR</name>
<keyword evidence="6" id="KW-0175">Coiled coil</keyword>
<dbReference type="InterPro" id="IPR051310">
    <property type="entry name" value="MCP_chemotaxis"/>
</dbReference>
<organism evidence="11 12">
    <name type="scientific">[Enterobacter] lignolyticus</name>
    <dbReference type="NCBI Taxonomy" id="1334193"/>
    <lineage>
        <taxon>Bacteria</taxon>
        <taxon>Pseudomonadati</taxon>
        <taxon>Pseudomonadota</taxon>
        <taxon>Gammaproteobacteria</taxon>
        <taxon>Enterobacterales</taxon>
        <taxon>Enterobacteriaceae</taxon>
        <taxon>Pluralibacter</taxon>
    </lineage>
</organism>
<dbReference type="GO" id="GO:0006935">
    <property type="term" value="P:chemotaxis"/>
    <property type="evidence" value="ECO:0007669"/>
    <property type="project" value="UniProtKB-KW"/>
</dbReference>
<evidence type="ECO:0000313" key="11">
    <source>
        <dbReference type="EMBL" id="ALR78601.1"/>
    </source>
</evidence>
<dbReference type="Proteomes" id="UP000069162">
    <property type="component" value="Chromosome"/>
</dbReference>
<dbReference type="EMBL" id="CP012871">
    <property type="protein sequence ID" value="ALR78601.1"/>
    <property type="molecule type" value="Genomic_DNA"/>
</dbReference>
<dbReference type="KEGG" id="kle:AO703_20660"/>
<evidence type="ECO:0000256" key="1">
    <source>
        <dbReference type="ARBA" id="ARBA00004429"/>
    </source>
</evidence>
<dbReference type="SMART" id="SM00283">
    <property type="entry name" value="MA"/>
    <property type="match status" value="1"/>
</dbReference>
<gene>
    <name evidence="11" type="ORF">AO703_20660</name>
</gene>
<evidence type="ECO:0000256" key="6">
    <source>
        <dbReference type="SAM" id="Coils"/>
    </source>
</evidence>
<feature type="region of interest" description="Disordered" evidence="7">
    <location>
        <begin position="616"/>
        <end position="642"/>
    </location>
</feature>
<feature type="coiled-coil region" evidence="6">
    <location>
        <begin position="563"/>
        <end position="601"/>
    </location>
</feature>
<dbReference type="Pfam" id="PF00015">
    <property type="entry name" value="MCPsignal"/>
    <property type="match status" value="1"/>
</dbReference>
<dbReference type="SMART" id="SM01358">
    <property type="entry name" value="HBM"/>
    <property type="match status" value="1"/>
</dbReference>
<dbReference type="PROSITE" id="PS50111">
    <property type="entry name" value="CHEMOTAXIS_TRANSDUC_2"/>
    <property type="match status" value="1"/>
</dbReference>
<evidence type="ECO:0000313" key="12">
    <source>
        <dbReference type="Proteomes" id="UP000069162"/>
    </source>
</evidence>
<dbReference type="InterPro" id="IPR004089">
    <property type="entry name" value="MCPsignal_dom"/>
</dbReference>
<keyword evidence="8" id="KW-1133">Transmembrane helix</keyword>
<proteinExistence type="inferred from homology"/>
<keyword evidence="3 5" id="KW-0807">Transducer</keyword>
<evidence type="ECO:0000256" key="8">
    <source>
        <dbReference type="SAM" id="Phobius"/>
    </source>
</evidence>
<dbReference type="CDD" id="cd11386">
    <property type="entry name" value="MCP_signal"/>
    <property type="match status" value="1"/>
</dbReference>
<dbReference type="PANTHER" id="PTHR43531">
    <property type="entry name" value="PROTEIN ICFG"/>
    <property type="match status" value="1"/>
</dbReference>
<dbReference type="GO" id="GO:0007165">
    <property type="term" value="P:signal transduction"/>
    <property type="evidence" value="ECO:0007669"/>
    <property type="project" value="UniProtKB-KW"/>
</dbReference>
<dbReference type="PROSITE" id="PS50885">
    <property type="entry name" value="HAMP"/>
    <property type="match status" value="1"/>
</dbReference>
<evidence type="ECO:0000256" key="7">
    <source>
        <dbReference type="SAM" id="MobiDB-lite"/>
    </source>
</evidence>
<dbReference type="SUPFAM" id="SSF58104">
    <property type="entry name" value="Methyl-accepting chemotaxis protein (MCP) signaling domain"/>
    <property type="match status" value="1"/>
</dbReference>
<feature type="transmembrane region" description="Helical" evidence="8">
    <location>
        <begin position="16"/>
        <end position="38"/>
    </location>
</feature>
<comment type="subcellular location">
    <subcellularLocation>
        <location evidence="1">Cell inner membrane</location>
        <topology evidence="1">Multi-pass membrane protein</topology>
    </subcellularLocation>
</comment>
<keyword evidence="8" id="KW-0472">Membrane</keyword>
<dbReference type="AlphaFoldDB" id="A0A806XIU4"/>
<accession>A0A806XIU4</accession>
<evidence type="ECO:0000256" key="4">
    <source>
        <dbReference type="ARBA" id="ARBA00029447"/>
    </source>
</evidence>
<dbReference type="Pfam" id="PF00672">
    <property type="entry name" value="HAMP"/>
    <property type="match status" value="1"/>
</dbReference>
<dbReference type="GO" id="GO:0005886">
    <property type="term" value="C:plasma membrane"/>
    <property type="evidence" value="ECO:0007669"/>
    <property type="project" value="UniProtKB-SubCell"/>
</dbReference>
<protein>
    <submittedName>
        <fullName evidence="11">Chemotaxis protein</fullName>
    </submittedName>
</protein>
<dbReference type="RefSeq" id="WP_062742310.1">
    <property type="nucleotide sequence ID" value="NZ_CP012871.1"/>
</dbReference>
<dbReference type="InterPro" id="IPR003660">
    <property type="entry name" value="HAMP_dom"/>
</dbReference>
<feature type="transmembrane region" description="Helical" evidence="8">
    <location>
        <begin position="288"/>
        <end position="308"/>
    </location>
</feature>
<evidence type="ECO:0000256" key="2">
    <source>
        <dbReference type="ARBA" id="ARBA00022500"/>
    </source>
</evidence>
<dbReference type="InterPro" id="IPR032255">
    <property type="entry name" value="HBM"/>
</dbReference>
<dbReference type="GO" id="GO:0004888">
    <property type="term" value="F:transmembrane signaling receptor activity"/>
    <property type="evidence" value="ECO:0007669"/>
    <property type="project" value="TreeGrafter"/>
</dbReference>
<dbReference type="SMART" id="SM00304">
    <property type="entry name" value="HAMP"/>
    <property type="match status" value="1"/>
</dbReference>
<evidence type="ECO:0000259" key="10">
    <source>
        <dbReference type="PROSITE" id="PS50885"/>
    </source>
</evidence>
<evidence type="ECO:0000259" key="9">
    <source>
        <dbReference type="PROSITE" id="PS50111"/>
    </source>
</evidence>
<dbReference type="OrthoDB" id="6167817at2"/>
<dbReference type="Gene3D" id="1.10.287.950">
    <property type="entry name" value="Methyl-accepting chemotaxis protein"/>
    <property type="match status" value="1"/>
</dbReference>
<feature type="domain" description="Methyl-accepting transducer" evidence="9">
    <location>
        <begin position="363"/>
        <end position="592"/>
    </location>
</feature>
<evidence type="ECO:0000256" key="5">
    <source>
        <dbReference type="PROSITE-ProRule" id="PRU00284"/>
    </source>
</evidence>
<reference evidence="12" key="1">
    <citation type="submission" date="2015-10" db="EMBL/GenBank/DDBJ databases">
        <title>Complete Genome Sequencing of Klebsiella sp. strain G5.</title>
        <authorList>
            <person name="Chan K.-G."/>
            <person name="Chen J.-W."/>
        </authorList>
    </citation>
    <scope>NUCLEOTIDE SEQUENCE [LARGE SCALE GENOMIC DNA]</scope>
    <source>
        <strain evidence="12">G5</strain>
    </source>
</reference>
<keyword evidence="2" id="KW-0145">Chemotaxis</keyword>
<sequence>MKISSFLLNLKTGKKLTLGFVIIIVLMIVILLTSILGLKNIQDKVTKGALSVQLINALFDTRLNRTYYQYSSEARYLQKNGEAVDRMMVILNELKAMSWSGKGQQLLLDTEEAVSNYIRDRAPFNDAVGKRHQQSQLLNSERLIGESRVFDGLSENGALSAEQKLQAAQLGFILNDIDSMLTDFKTTPTPQALAGVKARLEEGMARTKLLLPALSDKERATGNSVIVALTGFISALEPYRSAWLAVDGSSVTLLARANELTQTINTLHEFQEQTVESIVVSVEWQMQLVALIGIIIGIVLACVITRAITRPLNATLLMAENIAQGDLTQTLESQRQDEIGKLMQAMSLMNRNLKNIIHDVREGIASVARSSTEIAAGNVDLSSRTEQQAAAVVETAASMEELTSTVALNAENAGQARRLSEQAAQKAAQGCQVSQSVIETMRNVQGSAHRISEITTVINGIAFQTNILALNAAVEAARAGEQGKGFAVVAGEVRNLASRSAQSAKEIESLIQESVGYVDTGFRLVEQAGSAMADIETSVAQVRDIMSEIASATDEQSRGITQIAQAMSEMDTTTQQNAALVEESSAAANSLEEQALKLEEAVSVFRVSDDTLLTSGSALHRPTPGAATKAPVKRQEEGWTTF</sequence>
<feature type="compositionally biased region" description="Basic and acidic residues" evidence="7">
    <location>
        <begin position="633"/>
        <end position="642"/>
    </location>
</feature>
<dbReference type="FunFam" id="1.10.287.950:FF:000001">
    <property type="entry name" value="Methyl-accepting chemotaxis sensory transducer"/>
    <property type="match status" value="1"/>
</dbReference>
<keyword evidence="8" id="KW-0812">Transmembrane</keyword>
<feature type="domain" description="HAMP" evidence="10">
    <location>
        <begin position="306"/>
        <end position="358"/>
    </location>
</feature>
<comment type="similarity">
    <text evidence="4">Belongs to the methyl-accepting chemotaxis (MCP) protein family.</text>
</comment>
<dbReference type="PANTHER" id="PTHR43531:SF5">
    <property type="entry name" value="METHYL-ACCEPTING CHEMOTAXIS PROTEIN III"/>
    <property type="match status" value="1"/>
</dbReference>
<evidence type="ECO:0000256" key="3">
    <source>
        <dbReference type="ARBA" id="ARBA00023224"/>
    </source>
</evidence>